<name>A0AAW2L9U8_SESRA</name>
<dbReference type="AlphaFoldDB" id="A0AAW2L9U8"/>
<dbReference type="Pfam" id="PF22936">
    <property type="entry name" value="Pol_BBD"/>
    <property type="match status" value="1"/>
</dbReference>
<evidence type="ECO:0000259" key="1">
    <source>
        <dbReference type="Pfam" id="PF22936"/>
    </source>
</evidence>
<gene>
    <name evidence="2" type="ORF">Sradi_5466600</name>
</gene>
<feature type="non-terminal residue" evidence="2">
    <location>
        <position position="162"/>
    </location>
</feature>
<reference evidence="2" key="2">
    <citation type="journal article" date="2024" name="Plant">
        <title>Genomic evolution and insights into agronomic trait innovations of Sesamum species.</title>
        <authorList>
            <person name="Miao H."/>
            <person name="Wang L."/>
            <person name="Qu L."/>
            <person name="Liu H."/>
            <person name="Sun Y."/>
            <person name="Le M."/>
            <person name="Wang Q."/>
            <person name="Wei S."/>
            <person name="Zheng Y."/>
            <person name="Lin W."/>
            <person name="Duan Y."/>
            <person name="Cao H."/>
            <person name="Xiong S."/>
            <person name="Wang X."/>
            <person name="Wei L."/>
            <person name="Li C."/>
            <person name="Ma Q."/>
            <person name="Ju M."/>
            <person name="Zhao R."/>
            <person name="Li G."/>
            <person name="Mu C."/>
            <person name="Tian Q."/>
            <person name="Mei H."/>
            <person name="Zhang T."/>
            <person name="Gao T."/>
            <person name="Zhang H."/>
        </authorList>
    </citation>
    <scope>NUCLEOTIDE SEQUENCE</scope>
    <source>
        <strain evidence="2">G02</strain>
    </source>
</reference>
<protein>
    <recommendedName>
        <fullName evidence="1">Retrovirus-related Pol polyprotein from transposon TNT 1-94-like beta-barrel domain-containing protein</fullName>
    </recommendedName>
</protein>
<reference evidence="2" key="1">
    <citation type="submission" date="2020-06" db="EMBL/GenBank/DDBJ databases">
        <authorList>
            <person name="Li T."/>
            <person name="Hu X."/>
            <person name="Zhang T."/>
            <person name="Song X."/>
            <person name="Zhang H."/>
            <person name="Dai N."/>
            <person name="Sheng W."/>
            <person name="Hou X."/>
            <person name="Wei L."/>
        </authorList>
    </citation>
    <scope>NUCLEOTIDE SEQUENCE</scope>
    <source>
        <strain evidence="2">G02</strain>
        <tissue evidence="2">Leaf</tissue>
    </source>
</reference>
<sequence>MICSHCRKPGHAQDTCFQLHGVPDWYKAQTDKKKNARHFAANVDEKQQTSMAGSSVNVIEMMIELIKLLQKNNTPSDPLTNYANFARFDEQFAGNTSILSEIELSCRIIDSGATNHICANVALFQSFVKSSQPQYIHLPDGTRKFVLYTGAVKLTNTITLEH</sequence>
<dbReference type="PANTHER" id="PTHR34222">
    <property type="entry name" value="GAG_PRE-INTEGRS DOMAIN-CONTAINING PROTEIN"/>
    <property type="match status" value="1"/>
</dbReference>
<proteinExistence type="predicted"/>
<dbReference type="EMBL" id="JACGWJ010000025">
    <property type="protein sequence ID" value="KAL0315884.1"/>
    <property type="molecule type" value="Genomic_DNA"/>
</dbReference>
<organism evidence="2">
    <name type="scientific">Sesamum radiatum</name>
    <name type="common">Black benniseed</name>
    <dbReference type="NCBI Taxonomy" id="300843"/>
    <lineage>
        <taxon>Eukaryota</taxon>
        <taxon>Viridiplantae</taxon>
        <taxon>Streptophyta</taxon>
        <taxon>Embryophyta</taxon>
        <taxon>Tracheophyta</taxon>
        <taxon>Spermatophyta</taxon>
        <taxon>Magnoliopsida</taxon>
        <taxon>eudicotyledons</taxon>
        <taxon>Gunneridae</taxon>
        <taxon>Pentapetalae</taxon>
        <taxon>asterids</taxon>
        <taxon>lamiids</taxon>
        <taxon>Lamiales</taxon>
        <taxon>Pedaliaceae</taxon>
        <taxon>Sesamum</taxon>
    </lineage>
</organism>
<comment type="caution">
    <text evidence="2">The sequence shown here is derived from an EMBL/GenBank/DDBJ whole genome shotgun (WGS) entry which is preliminary data.</text>
</comment>
<feature type="domain" description="Retrovirus-related Pol polyprotein from transposon TNT 1-94-like beta-barrel" evidence="1">
    <location>
        <begin position="108"/>
        <end position="156"/>
    </location>
</feature>
<evidence type="ECO:0000313" key="2">
    <source>
        <dbReference type="EMBL" id="KAL0315884.1"/>
    </source>
</evidence>
<accession>A0AAW2L9U8</accession>
<dbReference type="InterPro" id="IPR054722">
    <property type="entry name" value="PolX-like_BBD"/>
</dbReference>
<dbReference type="PANTHER" id="PTHR34222:SF99">
    <property type="entry name" value="PROTEIN, PUTATIVE-RELATED"/>
    <property type="match status" value="1"/>
</dbReference>